<keyword evidence="2" id="KW-0472">Membrane</keyword>
<proteinExistence type="predicted"/>
<feature type="transmembrane region" description="Helical" evidence="2">
    <location>
        <begin position="36"/>
        <end position="57"/>
    </location>
</feature>
<reference evidence="3" key="2">
    <citation type="journal article" date="2021" name="Microbiome">
        <title>Successional dynamics and alternative stable states in a saline activated sludge microbial community over 9 years.</title>
        <authorList>
            <person name="Wang Y."/>
            <person name="Ye J."/>
            <person name="Ju F."/>
            <person name="Liu L."/>
            <person name="Boyd J.A."/>
            <person name="Deng Y."/>
            <person name="Parks D.H."/>
            <person name="Jiang X."/>
            <person name="Yin X."/>
            <person name="Woodcroft B.J."/>
            <person name="Tyson G.W."/>
            <person name="Hugenholtz P."/>
            <person name="Polz M.F."/>
            <person name="Zhang T."/>
        </authorList>
    </citation>
    <scope>NUCLEOTIDE SEQUENCE</scope>
    <source>
        <strain evidence="3">HKST-UBA79</strain>
    </source>
</reference>
<dbReference type="Proteomes" id="UP000740557">
    <property type="component" value="Unassembled WGS sequence"/>
</dbReference>
<keyword evidence="2" id="KW-0812">Transmembrane</keyword>
<comment type="caution">
    <text evidence="3">The sequence shown here is derived from an EMBL/GenBank/DDBJ whole genome shotgun (WGS) entry which is preliminary data.</text>
</comment>
<dbReference type="EMBL" id="JAGQNX010000018">
    <property type="protein sequence ID" value="MCA9308003.1"/>
    <property type="molecule type" value="Genomic_DNA"/>
</dbReference>
<evidence type="ECO:0000256" key="1">
    <source>
        <dbReference type="SAM" id="MobiDB-lite"/>
    </source>
</evidence>
<evidence type="ECO:0008006" key="5">
    <source>
        <dbReference type="Google" id="ProtNLM"/>
    </source>
</evidence>
<feature type="non-terminal residue" evidence="3">
    <location>
        <position position="174"/>
    </location>
</feature>
<accession>A0A955EE15</accession>
<evidence type="ECO:0000313" key="4">
    <source>
        <dbReference type="Proteomes" id="UP000740557"/>
    </source>
</evidence>
<sequence>MSTSKQKNTTKQQRASNSKIPNHFPSKRNLPQQPPLYSNIFFYVFLILGLYVLVGAYNEVQANKDTRPINEVIKLINEEKVQNVTVADNSVEVLLRDGTSFESQKEAGVSFDEIIYNNNVEVSKIAGEFKVEERLEFLDILSPLLAFGLPILLIFFIFRQMRGAGSDIMSFGRS</sequence>
<dbReference type="AlphaFoldDB" id="A0A955EE15"/>
<evidence type="ECO:0000256" key="2">
    <source>
        <dbReference type="SAM" id="Phobius"/>
    </source>
</evidence>
<feature type="region of interest" description="Disordered" evidence="1">
    <location>
        <begin position="1"/>
        <end position="29"/>
    </location>
</feature>
<keyword evidence="2" id="KW-1133">Transmembrane helix</keyword>
<protein>
    <recommendedName>
        <fullName evidence="5">Cell division protein FtsH</fullName>
    </recommendedName>
</protein>
<evidence type="ECO:0000313" key="3">
    <source>
        <dbReference type="EMBL" id="MCA9308003.1"/>
    </source>
</evidence>
<name>A0A955EE15_UNCKA</name>
<feature type="compositionally biased region" description="Polar residues" evidence="1">
    <location>
        <begin position="1"/>
        <end position="20"/>
    </location>
</feature>
<reference evidence="3" key="1">
    <citation type="submission" date="2020-04" db="EMBL/GenBank/DDBJ databases">
        <authorList>
            <person name="Zhang T."/>
        </authorList>
    </citation>
    <scope>NUCLEOTIDE SEQUENCE</scope>
    <source>
        <strain evidence="3">HKST-UBA79</strain>
    </source>
</reference>
<organism evidence="3 4">
    <name type="scientific">candidate division WWE3 bacterium</name>
    <dbReference type="NCBI Taxonomy" id="2053526"/>
    <lineage>
        <taxon>Bacteria</taxon>
        <taxon>Katanobacteria</taxon>
    </lineage>
</organism>
<feature type="transmembrane region" description="Helical" evidence="2">
    <location>
        <begin position="140"/>
        <end position="158"/>
    </location>
</feature>
<gene>
    <name evidence="3" type="ORF">KC980_00675</name>
</gene>